<sequence length="52" mass="5772">MKETATLLLASVIAWDLLVVLTALWHRVSRPAAGHLLRAFACAILLSLILYR</sequence>
<keyword evidence="1" id="KW-0472">Membrane</keyword>
<evidence type="ECO:0000256" key="1">
    <source>
        <dbReference type="SAM" id="Phobius"/>
    </source>
</evidence>
<evidence type="ECO:0000313" key="3">
    <source>
        <dbReference type="EMBL" id="CAB4210499.1"/>
    </source>
</evidence>
<dbReference type="EMBL" id="LR798370">
    <property type="protein sequence ID" value="CAB5227144.1"/>
    <property type="molecule type" value="Genomic_DNA"/>
</dbReference>
<evidence type="ECO:0000313" key="4">
    <source>
        <dbReference type="EMBL" id="CAB5227144.1"/>
    </source>
</evidence>
<accession>A0A6J7X8D4</accession>
<dbReference type="EMBL" id="LR797368">
    <property type="protein sequence ID" value="CAB4210499.1"/>
    <property type="molecule type" value="Genomic_DNA"/>
</dbReference>
<proteinExistence type="predicted"/>
<evidence type="ECO:0000313" key="2">
    <source>
        <dbReference type="EMBL" id="CAB4198125.1"/>
    </source>
</evidence>
<organism evidence="4">
    <name type="scientific">uncultured Caudovirales phage</name>
    <dbReference type="NCBI Taxonomy" id="2100421"/>
    <lineage>
        <taxon>Viruses</taxon>
        <taxon>Duplodnaviria</taxon>
        <taxon>Heunggongvirae</taxon>
        <taxon>Uroviricota</taxon>
        <taxon>Caudoviricetes</taxon>
        <taxon>Peduoviridae</taxon>
        <taxon>Maltschvirus</taxon>
        <taxon>Maltschvirus maltsch</taxon>
    </lineage>
</organism>
<dbReference type="EMBL" id="LR797265">
    <property type="protein sequence ID" value="CAB4198125.1"/>
    <property type="molecule type" value="Genomic_DNA"/>
</dbReference>
<keyword evidence="1" id="KW-0812">Transmembrane</keyword>
<feature type="transmembrane region" description="Helical" evidence="1">
    <location>
        <begin position="7"/>
        <end position="26"/>
    </location>
</feature>
<protein>
    <submittedName>
        <fullName evidence="4">Uncharacterized protein</fullName>
    </submittedName>
</protein>
<keyword evidence="1" id="KW-1133">Transmembrane helix</keyword>
<name>A0A6J7X8D4_9CAUD</name>
<feature type="transmembrane region" description="Helical" evidence="1">
    <location>
        <begin position="32"/>
        <end position="51"/>
    </location>
</feature>
<reference evidence="4" key="1">
    <citation type="submission" date="2020-05" db="EMBL/GenBank/DDBJ databases">
        <authorList>
            <person name="Chiriac C."/>
            <person name="Salcher M."/>
            <person name="Ghai R."/>
            <person name="Kavagutti S V."/>
        </authorList>
    </citation>
    <scope>NUCLEOTIDE SEQUENCE</scope>
</reference>
<gene>
    <name evidence="2" type="ORF">UFOVP1306_52</name>
    <name evidence="3" type="ORF">UFOVP1422_54</name>
    <name evidence="4" type="ORF">UFOVP1519_11</name>
</gene>